<dbReference type="InterPro" id="IPR040409">
    <property type="entry name" value="PCS-like"/>
</dbReference>
<dbReference type="EC" id="2.3.2.15" evidence="1"/>
<name>A0A2N6K1G1_FISMU</name>
<sequence length="248" mass="27677">MFSKLHIIPTTINTLILGIYTTSGSAIAQTLTLTPNLIGFTTPEGEKLLINSRSRQDFFPLSTQFVTQNNQAYCGVASIVMVLNSLGVPAPEAPEYKPYKVFTQENFFNNEATRKVISPEVVARMGMTLNQMGQLLASYGVKVQVYHAADTSLEKFRKQAAENLKQPGNLILVNYLRKEIGQEKGGHISPLAAYNEQTDRFLIMDVSRYKYPPVWVKTTDLWKAMNTIDAVSGKTRGFVFVSKGENVR</sequence>
<dbReference type="InterPro" id="IPR038156">
    <property type="entry name" value="PCS_N_sf"/>
</dbReference>
<dbReference type="InterPro" id="IPR038765">
    <property type="entry name" value="Papain-like_cys_pep_sf"/>
</dbReference>
<dbReference type="Gene3D" id="3.90.70.30">
    <property type="entry name" value="Phytochelatin synthase, N-terminal domain"/>
    <property type="match status" value="1"/>
</dbReference>
<evidence type="ECO:0000256" key="3">
    <source>
        <dbReference type="ARBA" id="ARBA00022679"/>
    </source>
</evidence>
<gene>
    <name evidence="6" type="ORF">CEN44_15355</name>
</gene>
<evidence type="ECO:0000256" key="1">
    <source>
        <dbReference type="ARBA" id="ARBA00012468"/>
    </source>
</evidence>
<organism evidence="6 7">
    <name type="scientific">Fischerella muscicola CCMEE 5323</name>
    <dbReference type="NCBI Taxonomy" id="2019572"/>
    <lineage>
        <taxon>Bacteria</taxon>
        <taxon>Bacillati</taxon>
        <taxon>Cyanobacteriota</taxon>
        <taxon>Cyanophyceae</taxon>
        <taxon>Nostocales</taxon>
        <taxon>Hapalosiphonaceae</taxon>
        <taxon>Fischerella</taxon>
    </lineage>
</organism>
<protein>
    <recommendedName>
        <fullName evidence="1">glutathione gamma-glutamylcysteinyltransferase</fullName>
        <ecNumber evidence="1">2.3.2.15</ecNumber>
    </recommendedName>
</protein>
<comment type="caution">
    <text evidence="6">The sequence shown here is derived from an EMBL/GenBank/DDBJ whole genome shotgun (WGS) entry which is preliminary data.</text>
</comment>
<keyword evidence="7" id="KW-1185">Reference proteome</keyword>
<evidence type="ECO:0000259" key="5">
    <source>
        <dbReference type="PROSITE" id="PS51443"/>
    </source>
</evidence>
<feature type="domain" description="Peptidase C83" evidence="5">
    <location>
        <begin position="21"/>
        <end position="246"/>
    </location>
</feature>
<evidence type="ECO:0000256" key="2">
    <source>
        <dbReference type="ARBA" id="ARBA00022539"/>
    </source>
</evidence>
<dbReference type="PROSITE" id="PS51443">
    <property type="entry name" value="PCS"/>
    <property type="match status" value="1"/>
</dbReference>
<reference evidence="6 7" key="1">
    <citation type="submission" date="2017-08" db="EMBL/GenBank/DDBJ databases">
        <title>Genomes of Fischerella (Mastigocladus) sp. strains.</title>
        <authorList>
            <person name="Miller S.R."/>
        </authorList>
    </citation>
    <scope>NUCLEOTIDE SEQUENCE [LARGE SCALE GENOMIC DNA]</scope>
    <source>
        <strain evidence="6 7">CCMEE 5323</strain>
    </source>
</reference>
<evidence type="ECO:0000256" key="4">
    <source>
        <dbReference type="ARBA" id="ARBA00022723"/>
    </source>
</evidence>
<evidence type="ECO:0000313" key="6">
    <source>
        <dbReference type="EMBL" id="PLZ88465.1"/>
    </source>
</evidence>
<dbReference type="GO" id="GO:0046938">
    <property type="term" value="P:phytochelatin biosynthetic process"/>
    <property type="evidence" value="ECO:0007669"/>
    <property type="project" value="InterPro"/>
</dbReference>
<dbReference type="PANTHER" id="PTHR33447:SF20">
    <property type="entry name" value="GLUTATHIONE GAMMA-GLUTAMYLCYSTEINYLTRANSFERASE"/>
    <property type="match status" value="1"/>
</dbReference>
<dbReference type="Proteomes" id="UP000235036">
    <property type="component" value="Unassembled WGS sequence"/>
</dbReference>
<keyword evidence="4" id="KW-0479">Metal-binding</keyword>
<dbReference type="PANTHER" id="PTHR33447">
    <property type="entry name" value="GLUTATHIONE GAMMA-GLUTAMYLCYSTEINYLTRANSFERASE"/>
    <property type="match status" value="1"/>
</dbReference>
<dbReference type="EMBL" id="NRQW01000339">
    <property type="protein sequence ID" value="PLZ88465.1"/>
    <property type="molecule type" value="Genomic_DNA"/>
</dbReference>
<dbReference type="SUPFAM" id="SSF54001">
    <property type="entry name" value="Cysteine proteinases"/>
    <property type="match status" value="1"/>
</dbReference>
<evidence type="ECO:0000313" key="7">
    <source>
        <dbReference type="Proteomes" id="UP000235036"/>
    </source>
</evidence>
<keyword evidence="3 6" id="KW-0808">Transferase</keyword>
<accession>A0A2N6K1G1</accession>
<dbReference type="RefSeq" id="WP_016865554.1">
    <property type="nucleotide sequence ID" value="NZ_CAWNVR010000443.1"/>
</dbReference>
<dbReference type="GO" id="GO:0010038">
    <property type="term" value="P:response to metal ion"/>
    <property type="evidence" value="ECO:0007669"/>
    <property type="project" value="InterPro"/>
</dbReference>
<dbReference type="Pfam" id="PF05023">
    <property type="entry name" value="Phytochelatin"/>
    <property type="match status" value="1"/>
</dbReference>
<dbReference type="GO" id="GO:0046872">
    <property type="term" value="F:metal ion binding"/>
    <property type="evidence" value="ECO:0007669"/>
    <property type="project" value="UniProtKB-KW"/>
</dbReference>
<keyword evidence="2" id="KW-0104">Cadmium</keyword>
<proteinExistence type="predicted"/>
<dbReference type="AlphaFoldDB" id="A0A2N6K1G1"/>
<dbReference type="GO" id="GO:0016756">
    <property type="term" value="F:glutathione gamma-glutamylcysteinyltransferase activity"/>
    <property type="evidence" value="ECO:0007669"/>
    <property type="project" value="UniProtKB-EC"/>
</dbReference>
<dbReference type="InterPro" id="IPR007719">
    <property type="entry name" value="PCS_N"/>
</dbReference>